<evidence type="ECO:0000256" key="2">
    <source>
        <dbReference type="SAM" id="Phobius"/>
    </source>
</evidence>
<feature type="transmembrane region" description="Helical" evidence="2">
    <location>
        <begin position="277"/>
        <end position="295"/>
    </location>
</feature>
<protein>
    <submittedName>
        <fullName evidence="3">Uncharacterized protein</fullName>
    </submittedName>
</protein>
<dbReference type="EMBL" id="WEGJ01000061">
    <property type="protein sequence ID" value="MQY16586.1"/>
    <property type="molecule type" value="Genomic_DNA"/>
</dbReference>
<feature type="transmembrane region" description="Helical" evidence="2">
    <location>
        <begin position="101"/>
        <end position="127"/>
    </location>
</feature>
<feature type="transmembrane region" description="Helical" evidence="2">
    <location>
        <begin position="225"/>
        <end position="245"/>
    </location>
</feature>
<feature type="transmembrane region" description="Helical" evidence="2">
    <location>
        <begin position="330"/>
        <end position="348"/>
    </location>
</feature>
<keyword evidence="2" id="KW-0812">Transmembrane</keyword>
<gene>
    <name evidence="3" type="ORF">SRB5_67870</name>
</gene>
<reference evidence="3 4" key="1">
    <citation type="submission" date="2019-10" db="EMBL/GenBank/DDBJ databases">
        <title>Streptomyces smaragdinus sp. nov. and Streptomyces fabii sp. nov., isolated from the gut of fungus growing-termite Macrotermes natalensis.</title>
        <authorList>
            <person name="Schwitalla J."/>
            <person name="Benndorf R."/>
            <person name="Martin K."/>
            <person name="De Beer W."/>
            <person name="Kaster A.-K."/>
            <person name="Vollmers J."/>
            <person name="Poulsen M."/>
            <person name="Beemelmanns C."/>
        </authorList>
    </citation>
    <scope>NUCLEOTIDE SEQUENCE [LARGE SCALE GENOMIC DNA]</scope>
    <source>
        <strain evidence="3 4">RB5</strain>
    </source>
</reference>
<dbReference type="Proteomes" id="UP000466345">
    <property type="component" value="Unassembled WGS sequence"/>
</dbReference>
<feature type="transmembrane region" description="Helical" evidence="2">
    <location>
        <begin position="156"/>
        <end position="176"/>
    </location>
</feature>
<keyword evidence="2" id="KW-0472">Membrane</keyword>
<name>A0A7K0CSY4_9ACTN</name>
<feature type="transmembrane region" description="Helical" evidence="2">
    <location>
        <begin position="188"/>
        <end position="218"/>
    </location>
</feature>
<dbReference type="AlphaFoldDB" id="A0A7K0CSY4"/>
<feature type="transmembrane region" description="Helical" evidence="2">
    <location>
        <begin position="251"/>
        <end position="270"/>
    </location>
</feature>
<evidence type="ECO:0000256" key="1">
    <source>
        <dbReference type="SAM" id="MobiDB-lite"/>
    </source>
</evidence>
<accession>A0A7K0CSY4</accession>
<keyword evidence="2" id="KW-1133">Transmembrane helix</keyword>
<feature type="compositionally biased region" description="Acidic residues" evidence="1">
    <location>
        <begin position="531"/>
        <end position="546"/>
    </location>
</feature>
<keyword evidence="4" id="KW-1185">Reference proteome</keyword>
<evidence type="ECO:0000313" key="3">
    <source>
        <dbReference type="EMBL" id="MQY16586.1"/>
    </source>
</evidence>
<feature type="transmembrane region" description="Helical" evidence="2">
    <location>
        <begin position="301"/>
        <end position="318"/>
    </location>
</feature>
<feature type="region of interest" description="Disordered" evidence="1">
    <location>
        <begin position="1"/>
        <end position="25"/>
    </location>
</feature>
<proteinExistence type="predicted"/>
<comment type="caution">
    <text evidence="3">The sequence shown here is derived from an EMBL/GenBank/DDBJ whole genome shotgun (WGS) entry which is preliminary data.</text>
</comment>
<sequence>MTTVQPERRTAPEGPPDPDSTGTEPTRRLWHARTLLHPVPASLILAGLLHVLWLMVFANSGGDLAAQDAWAEFAGRHPDSAYNLSWYGGMHPVSYSVISPYLMAVLGVRTTMMLVGTLSAGLLALIVTRCGGVSRPLVPSLWGAFALACNAGSGRVTFGLGLMFGLGAVAVIFAGTPLEVARRRGLRLTAVAVLTALATAGSPVAGLFLMVVAAALFLQRRRAPAYALALPPPVMVALSAWLFPFTGTQPMPVISALVPIACCVAVFVLAPPEWRTVRIGSVIYGLGTLATWVIPSQVGSNVERLALMFGGTVILAAVEHQKRRVRHRSRFLAAVWLVAAGIAGWQISKPVIDIVMTTPNAAWARELAPLVHQLNRVDAEQGRVEVVPVRSHREASALVPYVNLARGWNRQADLDRHALFYDGTLNSATYRAWLERWSVRYVVLPIEDRPDTGALRETKLVSAGQPYLTELWADSNWRLFKVKDPTPLVDPPATAARASEGELVITVRSAGDILVRVPYSPWLGLVDAEGEGVDPPEVLDDEDLDPADPAAQLPEDDGVVGEWSDDGTAYLNRNGCLTESGDWTRLHAPHPGTYRIAAPYQLPRGTPCPD</sequence>
<organism evidence="3 4">
    <name type="scientific">Streptomyces smaragdinus</name>
    <dbReference type="NCBI Taxonomy" id="2585196"/>
    <lineage>
        <taxon>Bacteria</taxon>
        <taxon>Bacillati</taxon>
        <taxon>Actinomycetota</taxon>
        <taxon>Actinomycetes</taxon>
        <taxon>Kitasatosporales</taxon>
        <taxon>Streptomycetaceae</taxon>
        <taxon>Streptomyces</taxon>
    </lineage>
</organism>
<feature type="compositionally biased region" description="Basic and acidic residues" evidence="1">
    <location>
        <begin position="1"/>
        <end position="11"/>
    </location>
</feature>
<feature type="transmembrane region" description="Helical" evidence="2">
    <location>
        <begin position="35"/>
        <end position="56"/>
    </location>
</feature>
<evidence type="ECO:0000313" key="4">
    <source>
        <dbReference type="Proteomes" id="UP000466345"/>
    </source>
</evidence>
<feature type="region of interest" description="Disordered" evidence="1">
    <location>
        <begin position="531"/>
        <end position="554"/>
    </location>
</feature>